<dbReference type="AlphaFoldDB" id="A0A1F5VI72"/>
<protein>
    <recommendedName>
        <fullName evidence="3">Cytotoxin</fullName>
    </recommendedName>
</protein>
<evidence type="ECO:0000313" key="2">
    <source>
        <dbReference type="Proteomes" id="UP000179251"/>
    </source>
</evidence>
<dbReference type="InterPro" id="IPR035093">
    <property type="entry name" value="RelE/ParE_toxin_dom_sf"/>
</dbReference>
<sequence>MSLLFTEPFKRDYGELPAKIQQALDKALKLLMSNARHPSLRARKLPGTEIWYARITRDYRFTFQHAGDSVILRRTGTHDILKRERKI</sequence>
<accession>A0A1F5VI72</accession>
<dbReference type="SUPFAM" id="SSF143011">
    <property type="entry name" value="RelE-like"/>
    <property type="match status" value="1"/>
</dbReference>
<dbReference type="Gene3D" id="3.30.2310.20">
    <property type="entry name" value="RelE-like"/>
    <property type="match status" value="1"/>
</dbReference>
<dbReference type="EMBL" id="MFHD01000010">
    <property type="protein sequence ID" value="OGF62928.1"/>
    <property type="molecule type" value="Genomic_DNA"/>
</dbReference>
<name>A0A1F5VI72_9BACT</name>
<dbReference type="STRING" id="1798325.A2834_02510"/>
<organism evidence="1 2">
    <name type="scientific">Candidatus Giovannonibacteria bacterium RIFCSPHIGHO2_01_FULL_45_23</name>
    <dbReference type="NCBI Taxonomy" id="1798325"/>
    <lineage>
        <taxon>Bacteria</taxon>
        <taxon>Candidatus Giovannoniibacteriota</taxon>
    </lineage>
</organism>
<reference evidence="1 2" key="1">
    <citation type="journal article" date="2016" name="Nat. Commun.">
        <title>Thousands of microbial genomes shed light on interconnected biogeochemical processes in an aquifer system.</title>
        <authorList>
            <person name="Anantharaman K."/>
            <person name="Brown C.T."/>
            <person name="Hug L.A."/>
            <person name="Sharon I."/>
            <person name="Castelle C.J."/>
            <person name="Probst A.J."/>
            <person name="Thomas B.C."/>
            <person name="Singh A."/>
            <person name="Wilkins M.J."/>
            <person name="Karaoz U."/>
            <person name="Brodie E.L."/>
            <person name="Williams K.H."/>
            <person name="Hubbard S.S."/>
            <person name="Banfield J.F."/>
        </authorList>
    </citation>
    <scope>NUCLEOTIDE SEQUENCE [LARGE SCALE GENOMIC DNA]</scope>
</reference>
<proteinExistence type="predicted"/>
<evidence type="ECO:0008006" key="3">
    <source>
        <dbReference type="Google" id="ProtNLM"/>
    </source>
</evidence>
<evidence type="ECO:0000313" key="1">
    <source>
        <dbReference type="EMBL" id="OGF62928.1"/>
    </source>
</evidence>
<gene>
    <name evidence="1" type="ORF">A2834_02510</name>
</gene>
<comment type="caution">
    <text evidence="1">The sequence shown here is derived from an EMBL/GenBank/DDBJ whole genome shotgun (WGS) entry which is preliminary data.</text>
</comment>
<dbReference type="Proteomes" id="UP000179251">
    <property type="component" value="Unassembled WGS sequence"/>
</dbReference>